<dbReference type="Proteomes" id="UP000266673">
    <property type="component" value="Unassembled WGS sequence"/>
</dbReference>
<organism evidence="3 4">
    <name type="scientific">Gigaspora rosea</name>
    <dbReference type="NCBI Taxonomy" id="44941"/>
    <lineage>
        <taxon>Eukaryota</taxon>
        <taxon>Fungi</taxon>
        <taxon>Fungi incertae sedis</taxon>
        <taxon>Mucoromycota</taxon>
        <taxon>Glomeromycotina</taxon>
        <taxon>Glomeromycetes</taxon>
        <taxon>Diversisporales</taxon>
        <taxon>Gigasporaceae</taxon>
        <taxon>Gigaspora</taxon>
    </lineage>
</organism>
<reference evidence="3 4" key="1">
    <citation type="submission" date="2018-06" db="EMBL/GenBank/DDBJ databases">
        <title>Comparative genomics reveals the genomic features of Rhizophagus irregularis, R. cerebriforme, R. diaphanum and Gigaspora rosea, and their symbiotic lifestyle signature.</title>
        <authorList>
            <person name="Morin E."/>
            <person name="San Clemente H."/>
            <person name="Chen E.C.H."/>
            <person name="De La Providencia I."/>
            <person name="Hainaut M."/>
            <person name="Kuo A."/>
            <person name="Kohler A."/>
            <person name="Murat C."/>
            <person name="Tang N."/>
            <person name="Roy S."/>
            <person name="Loubradou J."/>
            <person name="Henrissat B."/>
            <person name="Grigoriev I.V."/>
            <person name="Corradi N."/>
            <person name="Roux C."/>
            <person name="Martin F.M."/>
        </authorList>
    </citation>
    <scope>NUCLEOTIDE SEQUENCE [LARGE SCALE GENOMIC DNA]</scope>
    <source>
        <strain evidence="3 4">DAOM 194757</strain>
    </source>
</reference>
<accession>A0A397W8I2</accession>
<dbReference type="EMBL" id="QKWP01000001">
    <property type="protein sequence ID" value="RIB31015.1"/>
    <property type="molecule type" value="Genomic_DNA"/>
</dbReference>
<sequence>MRLFNLFCSHLPCICLAFYALLSDPSLLTSCGIYLTVTDLIKLSGICCFLGFNLELSFDLLSRSGYR</sequence>
<feature type="transmembrane region" description="Helical" evidence="1">
    <location>
        <begin position="40"/>
        <end position="61"/>
    </location>
</feature>
<keyword evidence="2" id="KW-0732">Signal</keyword>
<protein>
    <submittedName>
        <fullName evidence="3">Uncharacterized protein</fullName>
    </submittedName>
</protein>
<evidence type="ECO:0000256" key="2">
    <source>
        <dbReference type="SAM" id="SignalP"/>
    </source>
</evidence>
<name>A0A397W8I2_9GLOM</name>
<proteinExistence type="predicted"/>
<feature type="signal peptide" evidence="2">
    <location>
        <begin position="1"/>
        <end position="17"/>
    </location>
</feature>
<keyword evidence="1" id="KW-1133">Transmembrane helix</keyword>
<keyword evidence="1" id="KW-0812">Transmembrane</keyword>
<evidence type="ECO:0000313" key="3">
    <source>
        <dbReference type="EMBL" id="RIB31015.1"/>
    </source>
</evidence>
<keyword evidence="1" id="KW-0472">Membrane</keyword>
<comment type="caution">
    <text evidence="3">The sequence shown here is derived from an EMBL/GenBank/DDBJ whole genome shotgun (WGS) entry which is preliminary data.</text>
</comment>
<feature type="chain" id="PRO_5017411912" evidence="2">
    <location>
        <begin position="18"/>
        <end position="67"/>
    </location>
</feature>
<keyword evidence="4" id="KW-1185">Reference proteome</keyword>
<evidence type="ECO:0000313" key="4">
    <source>
        <dbReference type="Proteomes" id="UP000266673"/>
    </source>
</evidence>
<evidence type="ECO:0000256" key="1">
    <source>
        <dbReference type="SAM" id="Phobius"/>
    </source>
</evidence>
<dbReference type="AlphaFoldDB" id="A0A397W8I2"/>
<gene>
    <name evidence="3" type="ORF">C2G38_2052250</name>
</gene>